<feature type="signal peptide" evidence="1">
    <location>
        <begin position="1"/>
        <end position="23"/>
    </location>
</feature>
<comment type="caution">
    <text evidence="2">The sequence shown here is derived from an EMBL/GenBank/DDBJ whole genome shotgun (WGS) entry which is preliminary data.</text>
</comment>
<keyword evidence="3" id="KW-1185">Reference proteome</keyword>
<feature type="chain" id="PRO_5019104072" evidence="1">
    <location>
        <begin position="24"/>
        <end position="91"/>
    </location>
</feature>
<dbReference type="EMBL" id="NHTK01005067">
    <property type="protein sequence ID" value="PPQ83117.1"/>
    <property type="molecule type" value="Genomic_DNA"/>
</dbReference>
<dbReference type="Proteomes" id="UP000284842">
    <property type="component" value="Unassembled WGS sequence"/>
</dbReference>
<name>A0A409WX95_9AGAR</name>
<keyword evidence="1" id="KW-0732">Signal</keyword>
<proteinExistence type="predicted"/>
<evidence type="ECO:0000256" key="1">
    <source>
        <dbReference type="SAM" id="SignalP"/>
    </source>
</evidence>
<dbReference type="AlphaFoldDB" id="A0A409WX95"/>
<evidence type="ECO:0000313" key="2">
    <source>
        <dbReference type="EMBL" id="PPQ83117.1"/>
    </source>
</evidence>
<organism evidence="2 3">
    <name type="scientific">Panaeolus cyanescens</name>
    <dbReference type="NCBI Taxonomy" id="181874"/>
    <lineage>
        <taxon>Eukaryota</taxon>
        <taxon>Fungi</taxon>
        <taxon>Dikarya</taxon>
        <taxon>Basidiomycota</taxon>
        <taxon>Agaricomycotina</taxon>
        <taxon>Agaricomycetes</taxon>
        <taxon>Agaricomycetidae</taxon>
        <taxon>Agaricales</taxon>
        <taxon>Agaricineae</taxon>
        <taxon>Galeropsidaceae</taxon>
        <taxon>Panaeolus</taxon>
    </lineage>
</organism>
<protein>
    <submittedName>
        <fullName evidence="2">Uncharacterized protein</fullName>
    </submittedName>
</protein>
<reference evidence="2 3" key="1">
    <citation type="journal article" date="2018" name="Evol. Lett.">
        <title>Horizontal gene cluster transfer increased hallucinogenic mushroom diversity.</title>
        <authorList>
            <person name="Reynolds H.T."/>
            <person name="Vijayakumar V."/>
            <person name="Gluck-Thaler E."/>
            <person name="Korotkin H.B."/>
            <person name="Matheny P.B."/>
            <person name="Slot J.C."/>
        </authorList>
    </citation>
    <scope>NUCLEOTIDE SEQUENCE [LARGE SCALE GENOMIC DNA]</scope>
    <source>
        <strain evidence="2 3">2629</strain>
    </source>
</reference>
<accession>A0A409WX95</accession>
<evidence type="ECO:0000313" key="3">
    <source>
        <dbReference type="Proteomes" id="UP000284842"/>
    </source>
</evidence>
<gene>
    <name evidence="2" type="ORF">CVT24_012206</name>
</gene>
<dbReference type="OrthoDB" id="3040509at2759"/>
<dbReference type="InParanoid" id="A0A409WX95"/>
<sequence length="91" mass="9412">MNLLALASLYLSSLVIFPSSAFAKPVPNLIGNQLGVINLASQNSAVNNGNIGGSVSHSENTQNSAQQIVTDAQAVDVLKNTDVQGHALILL</sequence>